<keyword evidence="2" id="KW-1185">Reference proteome</keyword>
<dbReference type="Proteomes" id="UP001569414">
    <property type="component" value="Unassembled WGS sequence"/>
</dbReference>
<comment type="caution">
    <text evidence="1">The sequence shown here is derived from an EMBL/GenBank/DDBJ whole genome shotgun (WGS) entry which is preliminary data.</text>
</comment>
<accession>A0ABV4NSQ9</accession>
<reference evidence="1 2" key="1">
    <citation type="submission" date="2024-08" db="EMBL/GenBank/DDBJ databases">
        <authorList>
            <person name="Ishaq N."/>
        </authorList>
    </citation>
    <scope>NUCLEOTIDE SEQUENCE [LARGE SCALE GENOMIC DNA]</scope>
    <source>
        <strain evidence="1 2">JCM 30400</strain>
    </source>
</reference>
<dbReference type="RefSeq" id="WP_371844852.1">
    <property type="nucleotide sequence ID" value="NZ_JBGMEL010000027.1"/>
</dbReference>
<dbReference type="EMBL" id="JBGMEL010000027">
    <property type="protein sequence ID" value="MFA0792471.1"/>
    <property type="molecule type" value="Genomic_DNA"/>
</dbReference>
<name>A0ABV4NSQ9_9GAMM</name>
<gene>
    <name evidence="1" type="ORF">ACCI51_18185</name>
</gene>
<organism evidence="1 2">
    <name type="scientific">Microbulbifer echini</name>
    <dbReference type="NCBI Taxonomy" id="1529067"/>
    <lineage>
        <taxon>Bacteria</taxon>
        <taxon>Pseudomonadati</taxon>
        <taxon>Pseudomonadota</taxon>
        <taxon>Gammaproteobacteria</taxon>
        <taxon>Cellvibrionales</taxon>
        <taxon>Microbulbiferaceae</taxon>
        <taxon>Microbulbifer</taxon>
    </lineage>
</organism>
<protein>
    <submittedName>
        <fullName evidence="1">Uncharacterized protein</fullName>
    </submittedName>
</protein>
<proteinExistence type="predicted"/>
<sequence length="195" mass="21610">MALPENTLSSQPVASPFIGGAALPVRNITDYERGGVAIQDPSKGLNFQTWRARILNDGKAIVLDAQQVRASTVISGANITEVSLAFDQNMRPVIAYVEAGTAKLYWYDSSQNAQVTTTFAGFITPRVSLDDKRPLQQHISDVIFAYLKNGNLYHRRQRDRYGTEYLLASNVSSPGLVKIGMSRNFRLQFLLKSPD</sequence>
<evidence type="ECO:0000313" key="2">
    <source>
        <dbReference type="Proteomes" id="UP001569414"/>
    </source>
</evidence>
<evidence type="ECO:0000313" key="1">
    <source>
        <dbReference type="EMBL" id="MFA0792471.1"/>
    </source>
</evidence>